<keyword evidence="7" id="KW-1185">Reference proteome</keyword>
<dbReference type="GO" id="GO:0032968">
    <property type="term" value="P:positive regulation of transcription elongation by RNA polymerase II"/>
    <property type="evidence" value="ECO:0007669"/>
    <property type="project" value="TreeGrafter"/>
</dbReference>
<dbReference type="Pfam" id="PF05179">
    <property type="entry name" value="CDC73_C"/>
    <property type="match status" value="1"/>
</dbReference>
<evidence type="ECO:0000313" key="6">
    <source>
        <dbReference type="EMBL" id="KAF2188622.1"/>
    </source>
</evidence>
<protein>
    <submittedName>
        <fullName evidence="6">CDC73-domain-containing protein</fullName>
    </submittedName>
</protein>
<evidence type="ECO:0000259" key="5">
    <source>
        <dbReference type="Pfam" id="PF05179"/>
    </source>
</evidence>
<sequence>MATQAELEDPLSNLRRAIASSTSPILTTSPDPTSAADTVTDLALATHISFNFDSQHKTFDLATPTRFAPTDQPVTLRSIYFAWLNKDASLPDYISAVQRLNEDLPSGAGGSVQNLAFAQKVELIAWLSGEAETSEFITPLDGAATAAQAESSAAIASGAKGVPAAQNGAAASGNGLRQADPRLMEIYQGERKMGDHNSILRGTKPTDFSQYRKTANTFLRSRPSPAAPIPAAHPHPSPLVSSLQKKHTRRLEPIILLSPSASSLLRMSNVKPFLSDGSFIPPNATDTTSSNLLHLNRVLPSIDATRPLRFILVDSTTNFKPTYWPRVVAIFTTGQTWQFKSYKYPNPAELFSHYPGIYVGWQGEEPPENVRALGRGVLSVKVDKWAGSSAGRWRDREVVETIWGQIEEGMRRGGWGRDGPGMAGQVGR</sequence>
<keyword evidence="4" id="KW-0539">Nucleus</keyword>
<dbReference type="OrthoDB" id="2186602at2759"/>
<gene>
    <name evidence="6" type="ORF">K469DRAFT_660347</name>
</gene>
<dbReference type="InterPro" id="IPR031336">
    <property type="entry name" value="CDC73_C"/>
</dbReference>
<dbReference type="EMBL" id="ML994623">
    <property type="protein sequence ID" value="KAF2188622.1"/>
    <property type="molecule type" value="Genomic_DNA"/>
</dbReference>
<dbReference type="Proteomes" id="UP000800200">
    <property type="component" value="Unassembled WGS sequence"/>
</dbReference>
<dbReference type="FunFam" id="3.40.50.11990:FF:000003">
    <property type="entry name" value="Pol II transcription elongation factor subunit Cdc73"/>
    <property type="match status" value="1"/>
</dbReference>
<reference evidence="6" key="1">
    <citation type="journal article" date="2020" name="Stud. Mycol.">
        <title>101 Dothideomycetes genomes: a test case for predicting lifestyles and emergence of pathogens.</title>
        <authorList>
            <person name="Haridas S."/>
            <person name="Albert R."/>
            <person name="Binder M."/>
            <person name="Bloem J."/>
            <person name="Labutti K."/>
            <person name="Salamov A."/>
            <person name="Andreopoulos B."/>
            <person name="Baker S."/>
            <person name="Barry K."/>
            <person name="Bills G."/>
            <person name="Bluhm B."/>
            <person name="Cannon C."/>
            <person name="Castanera R."/>
            <person name="Culley D."/>
            <person name="Daum C."/>
            <person name="Ezra D."/>
            <person name="Gonzalez J."/>
            <person name="Henrissat B."/>
            <person name="Kuo A."/>
            <person name="Liang C."/>
            <person name="Lipzen A."/>
            <person name="Lutzoni F."/>
            <person name="Magnuson J."/>
            <person name="Mondo S."/>
            <person name="Nolan M."/>
            <person name="Ohm R."/>
            <person name="Pangilinan J."/>
            <person name="Park H.-J."/>
            <person name="Ramirez L."/>
            <person name="Alfaro M."/>
            <person name="Sun H."/>
            <person name="Tritt A."/>
            <person name="Yoshinaga Y."/>
            <person name="Zwiers L.-H."/>
            <person name="Turgeon B."/>
            <person name="Goodwin S."/>
            <person name="Spatafora J."/>
            <person name="Crous P."/>
            <person name="Grigoriev I."/>
        </authorList>
    </citation>
    <scope>NUCLEOTIDE SEQUENCE</scope>
    <source>
        <strain evidence="6">CBS 207.26</strain>
    </source>
</reference>
<keyword evidence="3" id="KW-0804">Transcription</keyword>
<proteinExistence type="inferred from homology"/>
<dbReference type="PANTHER" id="PTHR12466">
    <property type="entry name" value="CDC73 DOMAIN PROTEIN"/>
    <property type="match status" value="1"/>
</dbReference>
<dbReference type="GO" id="GO:0000993">
    <property type="term" value="F:RNA polymerase II complex binding"/>
    <property type="evidence" value="ECO:0007669"/>
    <property type="project" value="TreeGrafter"/>
</dbReference>
<evidence type="ECO:0000256" key="2">
    <source>
        <dbReference type="ARBA" id="ARBA00010427"/>
    </source>
</evidence>
<evidence type="ECO:0000256" key="3">
    <source>
        <dbReference type="ARBA" id="ARBA00023163"/>
    </source>
</evidence>
<dbReference type="GO" id="GO:0016593">
    <property type="term" value="C:Cdc73/Paf1 complex"/>
    <property type="evidence" value="ECO:0007669"/>
    <property type="project" value="InterPro"/>
</dbReference>
<comment type="similarity">
    <text evidence="2">Belongs to the CDC73 family.</text>
</comment>
<dbReference type="Gene3D" id="3.40.50.11990">
    <property type="entry name" value="RNA polymerase II accessory factor, Cdc73 C-terminal domain"/>
    <property type="match status" value="1"/>
</dbReference>
<dbReference type="AlphaFoldDB" id="A0A6A6ECV1"/>
<dbReference type="InterPro" id="IPR038103">
    <property type="entry name" value="CDC73_C_sf"/>
</dbReference>
<name>A0A6A6ECV1_9PEZI</name>
<evidence type="ECO:0000256" key="4">
    <source>
        <dbReference type="ARBA" id="ARBA00023242"/>
    </source>
</evidence>
<organism evidence="6 7">
    <name type="scientific">Zopfia rhizophila CBS 207.26</name>
    <dbReference type="NCBI Taxonomy" id="1314779"/>
    <lineage>
        <taxon>Eukaryota</taxon>
        <taxon>Fungi</taxon>
        <taxon>Dikarya</taxon>
        <taxon>Ascomycota</taxon>
        <taxon>Pezizomycotina</taxon>
        <taxon>Dothideomycetes</taxon>
        <taxon>Dothideomycetes incertae sedis</taxon>
        <taxon>Zopfiaceae</taxon>
        <taxon>Zopfia</taxon>
    </lineage>
</organism>
<dbReference type="InterPro" id="IPR007852">
    <property type="entry name" value="Cdc73/Parafibromin"/>
</dbReference>
<dbReference type="PANTHER" id="PTHR12466:SF8">
    <property type="entry name" value="PARAFIBROMIN"/>
    <property type="match status" value="1"/>
</dbReference>
<evidence type="ECO:0000313" key="7">
    <source>
        <dbReference type="Proteomes" id="UP000800200"/>
    </source>
</evidence>
<evidence type="ECO:0000256" key="1">
    <source>
        <dbReference type="ARBA" id="ARBA00004123"/>
    </source>
</evidence>
<dbReference type="GO" id="GO:0006368">
    <property type="term" value="P:transcription elongation by RNA polymerase II"/>
    <property type="evidence" value="ECO:0007669"/>
    <property type="project" value="InterPro"/>
</dbReference>
<feature type="domain" description="Cell division control protein 73 C-terminal" evidence="5">
    <location>
        <begin position="250"/>
        <end position="408"/>
    </location>
</feature>
<comment type="subcellular location">
    <subcellularLocation>
        <location evidence="1">Nucleus</location>
    </subcellularLocation>
</comment>
<accession>A0A6A6ECV1</accession>